<keyword evidence="1" id="KW-0472">Membrane</keyword>
<sequence length="55" mass="6245">MGTHLMQRLNAFSDAFSVFLLWLQHNPVILSVLAGLTLPFIFHLPREERKTPPSG</sequence>
<gene>
    <name evidence="2" type="ORF">BN1221_00499</name>
</gene>
<proteinExistence type="predicted"/>
<accession>A0A0G4JQA0</accession>
<name>A0A0G4JQA0_9GAMM</name>
<keyword evidence="1" id="KW-1133">Transmembrane helix</keyword>
<keyword evidence="3" id="KW-1185">Reference proteome</keyword>
<evidence type="ECO:0000313" key="3">
    <source>
        <dbReference type="Proteomes" id="UP000044377"/>
    </source>
</evidence>
<evidence type="ECO:0000313" key="2">
    <source>
        <dbReference type="EMBL" id="CPR14092.1"/>
    </source>
</evidence>
<dbReference type="AlphaFoldDB" id="A0A0G4JQA0"/>
<dbReference type="STRING" id="1109412.BN1221_00499"/>
<reference evidence="3" key="1">
    <citation type="submission" date="2015-01" db="EMBL/GenBank/DDBJ databases">
        <authorList>
            <person name="Paterson Steve"/>
        </authorList>
    </citation>
    <scope>NUCLEOTIDE SEQUENCE [LARGE SCALE GENOMIC DNA]</scope>
    <source>
        <strain evidence="3">OBR1</strain>
    </source>
</reference>
<evidence type="ECO:0000256" key="1">
    <source>
        <dbReference type="SAM" id="Phobius"/>
    </source>
</evidence>
<feature type="transmembrane region" description="Helical" evidence="1">
    <location>
        <begin position="20"/>
        <end position="42"/>
    </location>
</feature>
<organism evidence="2 3">
    <name type="scientific">Brenneria goodwinii</name>
    <dbReference type="NCBI Taxonomy" id="1109412"/>
    <lineage>
        <taxon>Bacteria</taxon>
        <taxon>Pseudomonadati</taxon>
        <taxon>Pseudomonadota</taxon>
        <taxon>Gammaproteobacteria</taxon>
        <taxon>Enterobacterales</taxon>
        <taxon>Pectobacteriaceae</taxon>
        <taxon>Brenneria</taxon>
    </lineage>
</organism>
<dbReference type="EMBL" id="CGIG01000001">
    <property type="protein sequence ID" value="CPR14092.1"/>
    <property type="molecule type" value="Genomic_DNA"/>
</dbReference>
<protein>
    <submittedName>
        <fullName evidence="2">MobB protein</fullName>
    </submittedName>
</protein>
<dbReference type="Proteomes" id="UP000044377">
    <property type="component" value="Unassembled WGS sequence"/>
</dbReference>
<keyword evidence="1" id="KW-0812">Transmembrane</keyword>